<dbReference type="Pfam" id="PF13673">
    <property type="entry name" value="Acetyltransf_10"/>
    <property type="match status" value="1"/>
</dbReference>
<evidence type="ECO:0000259" key="1">
    <source>
        <dbReference type="PROSITE" id="PS51186"/>
    </source>
</evidence>
<dbReference type="EMBL" id="BJZK01000006">
    <property type="protein sequence ID" value="GEO71619.1"/>
    <property type="molecule type" value="Genomic_DNA"/>
</dbReference>
<organism evidence="3 4">
    <name type="scientific">Levilactobacillus zymae</name>
    <dbReference type="NCBI Taxonomy" id="267363"/>
    <lineage>
        <taxon>Bacteria</taxon>
        <taxon>Bacillati</taxon>
        <taxon>Bacillota</taxon>
        <taxon>Bacilli</taxon>
        <taxon>Lactobacillales</taxon>
        <taxon>Lactobacillaceae</taxon>
        <taxon>Levilactobacillus</taxon>
    </lineage>
</organism>
<dbReference type="GO" id="GO:0016747">
    <property type="term" value="F:acyltransferase activity, transferring groups other than amino-acyl groups"/>
    <property type="evidence" value="ECO:0007669"/>
    <property type="project" value="InterPro"/>
</dbReference>
<reference evidence="4" key="2">
    <citation type="submission" date="2017-05" db="EMBL/GenBank/DDBJ databases">
        <authorList>
            <person name="Papadimitriou K."/>
        </authorList>
    </citation>
    <scope>NUCLEOTIDE SEQUENCE [LARGE SCALE GENOMIC DNA]</scope>
    <source>
        <strain evidence="4">ACA-DC 3411</strain>
    </source>
</reference>
<feature type="domain" description="N-acetyltransferase" evidence="1">
    <location>
        <begin position="7"/>
        <end position="145"/>
    </location>
</feature>
<dbReference type="Proteomes" id="UP000195412">
    <property type="component" value="Chromosome I"/>
</dbReference>
<dbReference type="PROSITE" id="PS51186">
    <property type="entry name" value="GNAT"/>
    <property type="match status" value="1"/>
</dbReference>
<dbReference type="CDD" id="cd04301">
    <property type="entry name" value="NAT_SF"/>
    <property type="match status" value="1"/>
</dbReference>
<keyword evidence="5" id="KW-1185">Reference proteome</keyword>
<protein>
    <submittedName>
        <fullName evidence="3">Acetyltransferase, GNAT family</fullName>
    </submittedName>
    <submittedName>
        <fullName evidence="2">GNAT family acetyltransferase</fullName>
    </submittedName>
</protein>
<accession>A0A1Y6JZT6</accession>
<dbReference type="InterPro" id="IPR016181">
    <property type="entry name" value="Acyl_CoA_acyltransferase"/>
</dbReference>
<keyword evidence="3" id="KW-0808">Transferase</keyword>
<dbReference type="RefSeq" id="WP_225430775.1">
    <property type="nucleotide sequence ID" value="NZ_BJZK01000006.1"/>
</dbReference>
<proteinExistence type="predicted"/>
<evidence type="ECO:0000313" key="3">
    <source>
        <dbReference type="EMBL" id="SMS15405.1"/>
    </source>
</evidence>
<gene>
    <name evidence="3" type="ORF">LZ3411_2355</name>
    <name evidence="2" type="ORF">LZY01_07870</name>
</gene>
<dbReference type="Gene3D" id="3.40.630.30">
    <property type="match status" value="1"/>
</dbReference>
<evidence type="ECO:0000313" key="2">
    <source>
        <dbReference type="EMBL" id="GEO71619.1"/>
    </source>
</evidence>
<dbReference type="Proteomes" id="UP000321794">
    <property type="component" value="Unassembled WGS sequence"/>
</dbReference>
<reference evidence="2 5" key="3">
    <citation type="submission" date="2019-07" db="EMBL/GenBank/DDBJ databases">
        <title>Whole genome shotgun sequence of Lactobacillus zymae NBRC 107157.</title>
        <authorList>
            <person name="Hosoyama A."/>
            <person name="Uohara A."/>
            <person name="Ohji S."/>
            <person name="Ichikawa N."/>
        </authorList>
    </citation>
    <scope>NUCLEOTIDE SEQUENCE [LARGE SCALE GENOMIC DNA]</scope>
    <source>
        <strain evidence="2 5">NBRC 107157</strain>
    </source>
</reference>
<dbReference type="EMBL" id="LT854705">
    <property type="protein sequence ID" value="SMS15405.1"/>
    <property type="molecule type" value="Genomic_DNA"/>
</dbReference>
<reference evidence="3" key="1">
    <citation type="submission" date="2017-05" db="EMBL/GenBank/DDBJ databases">
        <authorList>
            <person name="Song R."/>
            <person name="Chenine A.L."/>
            <person name="Ruprecht R.M."/>
        </authorList>
    </citation>
    <scope>NUCLEOTIDE SEQUENCE</scope>
    <source>
        <strain evidence="3">ACA-DC 3411</strain>
    </source>
</reference>
<dbReference type="SUPFAM" id="SSF55729">
    <property type="entry name" value="Acyl-CoA N-acyltransferases (Nat)"/>
    <property type="match status" value="1"/>
</dbReference>
<evidence type="ECO:0000313" key="5">
    <source>
        <dbReference type="Proteomes" id="UP000321794"/>
    </source>
</evidence>
<name>A0A1Y6JZT6_9LACO</name>
<evidence type="ECO:0000313" key="4">
    <source>
        <dbReference type="Proteomes" id="UP000195412"/>
    </source>
</evidence>
<dbReference type="InterPro" id="IPR000182">
    <property type="entry name" value="GNAT_dom"/>
</dbReference>
<dbReference type="AlphaFoldDB" id="A0A1Y6JZT6"/>
<sequence>MINWQVKPLEQLTAREFYDLAYERTRTFVVAQQRIYQEIDAIDLTAQHILGYQDGHLVAYARVFTEQGHATFGRVLTVPEVRGQGVGRLLMQQITTELAQDFAGQPVVIEAQVDKQHFYEKFNYAVEGQPFLFNHTPHIKMVRQA</sequence>
<dbReference type="KEGG" id="lzy:LZ3411_2355"/>